<dbReference type="Gene3D" id="2.60.40.290">
    <property type="match status" value="2"/>
</dbReference>
<dbReference type="NCBIfam" id="TIGR01451">
    <property type="entry name" value="B_ant_repeat"/>
    <property type="match status" value="8"/>
</dbReference>
<dbReference type="InterPro" id="IPR051172">
    <property type="entry name" value="Chlamydia_OmcB"/>
</dbReference>
<evidence type="ECO:0000259" key="4">
    <source>
        <dbReference type="PROSITE" id="PS51173"/>
    </source>
</evidence>
<comment type="caution">
    <text evidence="5">The sequence shown here is derived from an EMBL/GenBank/DDBJ whole genome shotgun (WGS) entry which is preliminary data.</text>
</comment>
<dbReference type="NCBIfam" id="TIGR04226">
    <property type="entry name" value="RrgB_K2N_iso_D2"/>
    <property type="match status" value="1"/>
</dbReference>
<dbReference type="Pfam" id="PF25549">
    <property type="entry name" value="DUF7927"/>
    <property type="match status" value="9"/>
</dbReference>
<gene>
    <name evidence="5" type="ORF">ACFPET_03830</name>
</gene>
<dbReference type="Gene3D" id="2.60.40.10">
    <property type="entry name" value="Immunoglobulins"/>
    <property type="match status" value="6"/>
</dbReference>
<evidence type="ECO:0000313" key="6">
    <source>
        <dbReference type="Proteomes" id="UP001595823"/>
    </source>
</evidence>
<feature type="transmembrane region" description="Helical" evidence="2">
    <location>
        <begin position="1799"/>
        <end position="1817"/>
    </location>
</feature>
<feature type="region of interest" description="Disordered" evidence="1">
    <location>
        <begin position="34"/>
        <end position="66"/>
    </location>
</feature>
<dbReference type="InterPro" id="IPR047589">
    <property type="entry name" value="DUF11_rpt"/>
</dbReference>
<feature type="signal peptide" evidence="3">
    <location>
        <begin position="1"/>
        <end position="31"/>
    </location>
</feature>
<dbReference type="PANTHER" id="PTHR34819:SF3">
    <property type="entry name" value="CELL SURFACE PROTEIN"/>
    <property type="match status" value="1"/>
</dbReference>
<sequence>MRKPPFIARAGAAAAALALVGTGQSTVPAFANPTAPDCSPGAPGLAASPGEFTSREDGGGEGAFRLRNDSDQTVERLAITHDLTDVLDDYDWGGVRTPQGGTVALTDDILHWEGELAPDEEKHIRYDLEPPARGGTDLSDLSAPTDVLTAWSCPAGGTGNTPEPQATERSAEPSPAANGREEAAWSLTSENDPARMSCDHLYYSNFRSSAQFANDADDNATINNTVTSKRTGNQPPDYWSTNMAVGPDPDTGATTAFYSNYTTSNLTLYKHVSGTDTATDEIYNGQTRALPSGTNWGGLGMDPSSGMLWGAQNGGAPRLFAMDLTTGETTVYARGTTMTAADPADTVFNAGSIVPDMFLDSKGGAYFGISYGAATYLYRFDPATRTAAQVVRITGPASGHGFNNYGMAYLNGYVYFGHYSGILYRADPETGASQEVGRYAHDNQVGTIQTESGGSWPITDLASCATSTDLTDTSDISIRKTTSAENAAPGDTITYTVEITNNGTGDATDATVSDDLTGILDDATYNDDASATSGTVSYTEPTLTWTGDLAAGETATITYTATVANTGGDNLLANTVTGPDGSNCPPDSTDPDCATETPVARLALAKTATPTNPAIGDTVTYTVTVTNTGRAPYPDASFTDDLTPVLDDATWANDITQTTGESRFDATDRSFTWTGDIEPGEMVTITYAVTVNSPLSGDGTLTNTVTGPDGSNCPPDATDPDCTTTQNIKALTVTKTATPASATIGDTVTYTVTITNTGTTAYDDATMNDDLTDVLTNATWNDNLTADTGTATYSEPTVSWTGDLATGQQATVTYTVTYTGSGDQQLRNTATVPGSNCPPDSTDPDCTTTIPTPGLTITKLSDHDRAQTGDSLTYTLLITNTTDTDYDNATITDNLTEVLDDATYNTDATATTGTVTYTEPTLTWTGDVPAGTTTTITYTVTVKPAGSGDGTLTNTLTGPDDSNCPPDSTDPACTHETPLATYTVRKTSDPATAKPGDTLTYTVTVTNPTDTDYNGAEFTDDLTGVIDDATYNDDATATNGQVTYTEPHVSWTGNVPANATVTVTYTVTVNTPPEGDLTLTNTVTDPEGSCPPDATNLDCTTETGIAALAITKSSTPEYVKNGDTVTYTIAISNPGTAAYTGGTVEDDLSNVLDDATYNRDASATSGTVSYTEPTLTWSGDLPAGETATVTYTVTIAVSDQSDRLLDNVVTGPEDSTCPPGSGDPDCSETKRLPQLHVHKTTSAESAREGETITYTLTITNSSPVPYPDATLSDDLSNVLDDADYNADASATSGSTSYTEPTLTWTGDVPAEGTVTVTYSVTVKAAGSGDGTLANAVTTAEDGNCPPDSTDPDCGTEVPVGSYSITKTAAPDSAQAGDTVTYTVTVANTGPVAYPGATFTDDLTGVIDDAAYNRDASADDGTVTYTEPELTWEGDLATGQTVRVTYSVTVDSPPAGDKVLANAVVTPDGGPCPPDSTDPDCTTEVPLGELRLTKTADTTEVDKGDTVTYTITAENTGNGDLADAEFTDDLTGVINHADYNGDAQADHGAVSYTEPVLTWTGSLAAGEKATVTYTVTVTATGEFTMSNAVSADGSNCPSDSEDPDCATVIPPRTPATNWGDAPDSYNTLNASQGAHHETVDYLYIGRTVHRASDGKPDDRADAWASHDGTANPVDFTVNEQNPRVTVEVHNATGADATLTGWLDLSVDGGFEAAEKVETTVPPGATSATLEWDRPLEQGTTTFLRLRLFGTDSSAEQSVERRHYGAGGPGEVEDYLVRRQAEPAPGDDSALPLTGQSAAKSALTAAALLTAGGLLWLAATRRRRL</sequence>
<dbReference type="Proteomes" id="UP001595823">
    <property type="component" value="Unassembled WGS sequence"/>
</dbReference>
<reference evidence="6" key="1">
    <citation type="journal article" date="2019" name="Int. J. Syst. Evol. Microbiol.">
        <title>The Global Catalogue of Microorganisms (GCM) 10K type strain sequencing project: providing services to taxonomists for standard genome sequencing and annotation.</title>
        <authorList>
            <consortium name="The Broad Institute Genomics Platform"/>
            <consortium name="The Broad Institute Genome Sequencing Center for Infectious Disease"/>
            <person name="Wu L."/>
            <person name="Ma J."/>
        </authorList>
    </citation>
    <scope>NUCLEOTIDE SEQUENCE [LARGE SCALE GENOMIC DNA]</scope>
    <source>
        <strain evidence="6">IBRC-M 10908</strain>
    </source>
</reference>
<keyword evidence="6" id="KW-1185">Reference proteome</keyword>
<evidence type="ECO:0000256" key="1">
    <source>
        <dbReference type="SAM" id="MobiDB-lite"/>
    </source>
</evidence>
<feature type="chain" id="PRO_5045573774" evidence="3">
    <location>
        <begin position="32"/>
        <end position="1823"/>
    </location>
</feature>
<keyword evidence="2" id="KW-0472">Membrane</keyword>
<protein>
    <submittedName>
        <fullName evidence="5">Isopeptide-forming domain-containing fimbrial protein</fullName>
    </submittedName>
</protein>
<feature type="compositionally biased region" description="Basic and acidic residues" evidence="1">
    <location>
        <begin position="53"/>
        <end position="66"/>
    </location>
</feature>
<evidence type="ECO:0000256" key="2">
    <source>
        <dbReference type="SAM" id="Phobius"/>
    </source>
</evidence>
<feature type="region of interest" description="Disordered" evidence="1">
    <location>
        <begin position="149"/>
        <end position="191"/>
    </location>
</feature>
<evidence type="ECO:0000256" key="3">
    <source>
        <dbReference type="SAM" id="SignalP"/>
    </source>
</evidence>
<dbReference type="InterPro" id="IPR057687">
    <property type="entry name" value="DUF7927"/>
</dbReference>
<evidence type="ECO:0000313" key="5">
    <source>
        <dbReference type="EMBL" id="MFC4334324.1"/>
    </source>
</evidence>
<proteinExistence type="predicted"/>
<dbReference type="InterPro" id="IPR012291">
    <property type="entry name" value="CBM2_carb-bd_dom_sf"/>
</dbReference>
<dbReference type="EMBL" id="JBHSDK010000003">
    <property type="protein sequence ID" value="MFC4334324.1"/>
    <property type="molecule type" value="Genomic_DNA"/>
</dbReference>
<dbReference type="SUPFAM" id="SSF63825">
    <property type="entry name" value="YWTD domain"/>
    <property type="match status" value="1"/>
</dbReference>
<dbReference type="PANTHER" id="PTHR34819">
    <property type="entry name" value="LARGE CYSTEINE-RICH PERIPLASMIC PROTEIN OMCB"/>
    <property type="match status" value="1"/>
</dbReference>
<dbReference type="PROSITE" id="PS51173">
    <property type="entry name" value="CBM2"/>
    <property type="match status" value="1"/>
</dbReference>
<name>A0ABV8TV01_9ACTN</name>
<feature type="domain" description="CBM2" evidence="4">
    <location>
        <begin position="715"/>
        <end position="840"/>
    </location>
</feature>
<keyword evidence="3" id="KW-0732">Signal</keyword>
<dbReference type="InterPro" id="IPR001919">
    <property type="entry name" value="CBD2"/>
</dbReference>
<keyword evidence="2" id="KW-0812">Transmembrane</keyword>
<keyword evidence="2" id="KW-1133">Transmembrane helix</keyword>
<accession>A0ABV8TV01</accession>
<dbReference type="InterPro" id="IPR026466">
    <property type="entry name" value="Fim_isopep_form_D2_dom"/>
</dbReference>
<organism evidence="5 6">
    <name type="scientific">Salininema proteolyticum</name>
    <dbReference type="NCBI Taxonomy" id="1607685"/>
    <lineage>
        <taxon>Bacteria</taxon>
        <taxon>Bacillati</taxon>
        <taxon>Actinomycetota</taxon>
        <taxon>Actinomycetes</taxon>
        <taxon>Glycomycetales</taxon>
        <taxon>Glycomycetaceae</taxon>
        <taxon>Salininema</taxon>
    </lineage>
</organism>
<dbReference type="InterPro" id="IPR013783">
    <property type="entry name" value="Ig-like_fold"/>
</dbReference>
<dbReference type="RefSeq" id="WP_380618056.1">
    <property type="nucleotide sequence ID" value="NZ_JBHSDK010000003.1"/>
</dbReference>